<keyword evidence="3" id="KW-0687">Ribonucleoprotein</keyword>
<keyword evidence="2" id="KW-0689">Ribosomal protein</keyword>
<dbReference type="EMBL" id="JAQMWT010000524">
    <property type="protein sequence ID" value="KAJ8600284.1"/>
    <property type="molecule type" value="Genomic_DNA"/>
</dbReference>
<dbReference type="Gene3D" id="2.30.170.40">
    <property type="entry name" value="Ribosomal protein L28/L24"/>
    <property type="match status" value="1"/>
</dbReference>
<name>A0AAD7XJB8_9STRA</name>
<comment type="caution">
    <text evidence="6">The sequence shown here is derived from an EMBL/GenBank/DDBJ whole genome shotgun (WGS) entry which is preliminary data.</text>
</comment>
<dbReference type="FunFam" id="2.30.170.40:FF:000003">
    <property type="entry name" value="54S ribosomal protein L24"/>
    <property type="match status" value="1"/>
</dbReference>
<dbReference type="Proteomes" id="UP001230188">
    <property type="component" value="Unassembled WGS sequence"/>
</dbReference>
<dbReference type="HAMAP" id="MF_00373">
    <property type="entry name" value="Ribosomal_bL28"/>
    <property type="match status" value="1"/>
</dbReference>
<sequence length="1470" mass="159107">MLRVLVRFASNRAGRGLYHGRDVRFGNNVSHSQRKTRRKWRPNVQLKRLWSRTLGCWLRFNMTTHALKCIERKGGIDEYLLDTKESKINSIAGMNAKKMILAHRKLAAADISAAPAPPITPDSYDISRLVLPETTSKKDVEETATRGRARLKYLEETHRVSRDETRPFAQELGRASLQLHRSVEVGYQVDGSIVEAEKEEELDEREQRIAESISLEGENDDERNLTMDLDWDTTTWSIREIERASGTLITEIQKAPRTDAGKKRRDMATQMLIRLIHRHHEARAYCERELENIINRGMPCVAYGLDDAGLNLGPLVAALAPLADFPKHLLELNVVRRVVNLLLAVPNAAARLVQTRVRLSLVLDPKKRKPPPPAAIHEDEEQEWLATQRHNAKRRKWLARCLELGALLERWRAVERANTSFLLRRDAPLDDDEDHHHRESIIISRRELLESAIQSYLAILDTLCTSARVSESARAQTCAEGRGVAALVIVARGNASVVAVSALRVLLLLASVPGLSKHVLAANVAGLCVGLVDAAGGNALVVRRLALDVLQALALATMAACRKESVSESEACTLLVRPRWVAAVVLLLEERDEWLFAGSARFAHRCAGSCARALRIVLKEILARGARPVERLIQGGLATLAEGFNNPVAQPGFAALELLAQLASDPECRTLLENGGGLADMLRPLLLDATSTAFLRGVATLLLMARVGTSGPVVPGTLGDVCEPDLDSSRASSSSSTRLSKSINQAAELSETVRSTLVQIVMTPPEDLAFSSEVLWRLGGAPALVLFLCRPASPTFLYELPRADRYVHCIALHRLLKAASPLARAMFDADGPGLLRFAALGVQAGFVELADDRVVVVPEDRTIHLVATEAVLRALACVAAIPADDDKDKDKDKDSSSGKTSAALLEVGGSPRAAVARALLETSLLGEVAGLIARTPRPDPADADVVDAACGLLTAATPVPIPDRLWELDREPPVPDAESYAALEETAAPFRTTALDALASNVSPSAPPRVCSAACLALSRLGASPRGAVALVGAGVLRAMASLAPRQPVSQSQVDAVLKRVPVAAVLDHSSPLHLETCRLVRLPVAWFALAAALAVAPEACRAMLDARLVLRALERFAIKTDNPKVDAAARLEVAKLATNVARAARSHKLEHASGALHEMLLDFDAMSSKLVGMLPHYNAAFAISELCSANVAAAVPRFVDSHTIPALVPLLLEPATPEPVLRHVLVALRAILRFPSPGGGGGGLERRFFKFGPRLDKPHATAVVRRLRELGLLDYDTPKTPISELARALLAALQEAVAAKCRARGGADVFDMAEALNLDAARLAQPPATFLLLGPRAPSSSSSSSSSSSRKAAAAAADRLRRVDVRAHPGLASTRPPRPALPASRPLVVLPAALLAPKPSPSPQEEEEEEEDPPILVDPTFGEPVPRPVDKLQRPARFDFPRINDVPAVTFENIHEIVARRRALARRRR</sequence>
<dbReference type="InterPro" id="IPR016024">
    <property type="entry name" value="ARM-type_fold"/>
</dbReference>
<dbReference type="GO" id="GO:0005762">
    <property type="term" value="C:mitochondrial large ribosomal subunit"/>
    <property type="evidence" value="ECO:0007669"/>
    <property type="project" value="TreeGrafter"/>
</dbReference>
<keyword evidence="7" id="KW-1185">Reference proteome</keyword>
<feature type="compositionally biased region" description="Low complexity" evidence="5">
    <location>
        <begin position="1372"/>
        <end position="1384"/>
    </location>
</feature>
<evidence type="ECO:0000256" key="4">
    <source>
        <dbReference type="ARBA" id="ARBA00035269"/>
    </source>
</evidence>
<dbReference type="GO" id="GO:0003735">
    <property type="term" value="F:structural constituent of ribosome"/>
    <property type="evidence" value="ECO:0007669"/>
    <property type="project" value="InterPro"/>
</dbReference>
<dbReference type="Gene3D" id="1.25.10.10">
    <property type="entry name" value="Leucine-rich Repeat Variant"/>
    <property type="match status" value="1"/>
</dbReference>
<dbReference type="InterPro" id="IPR034704">
    <property type="entry name" value="Ribosomal_bL28/bL31-like_sf"/>
</dbReference>
<organism evidence="6 7">
    <name type="scientific">Chrysophaeum taylorii</name>
    <dbReference type="NCBI Taxonomy" id="2483200"/>
    <lineage>
        <taxon>Eukaryota</taxon>
        <taxon>Sar</taxon>
        <taxon>Stramenopiles</taxon>
        <taxon>Ochrophyta</taxon>
        <taxon>Pelagophyceae</taxon>
        <taxon>Pelagomonadales</taxon>
        <taxon>Pelagomonadaceae</taxon>
        <taxon>Chrysophaeum</taxon>
    </lineage>
</organism>
<evidence type="ECO:0000256" key="2">
    <source>
        <dbReference type="ARBA" id="ARBA00022980"/>
    </source>
</evidence>
<feature type="compositionally biased region" description="Low complexity" evidence="5">
    <location>
        <begin position="1336"/>
        <end position="1358"/>
    </location>
</feature>
<feature type="region of interest" description="Disordered" evidence="5">
    <location>
        <begin position="1365"/>
        <end position="1384"/>
    </location>
</feature>
<protein>
    <recommendedName>
        <fullName evidence="4">Large ribosomal subunit protein bL28m</fullName>
    </recommendedName>
</protein>
<dbReference type="InterPro" id="IPR026569">
    <property type="entry name" value="Ribosomal_bL28"/>
</dbReference>
<dbReference type="InterPro" id="IPR037147">
    <property type="entry name" value="Ribosomal_bL28_sf"/>
</dbReference>
<comment type="similarity">
    <text evidence="1">Belongs to the bacterial ribosomal protein bL28 family.</text>
</comment>
<gene>
    <name evidence="6" type="ORF">CTAYLR_000669</name>
</gene>
<dbReference type="SUPFAM" id="SSF48371">
    <property type="entry name" value="ARM repeat"/>
    <property type="match status" value="1"/>
</dbReference>
<evidence type="ECO:0000256" key="3">
    <source>
        <dbReference type="ARBA" id="ARBA00023274"/>
    </source>
</evidence>
<dbReference type="InterPro" id="IPR011989">
    <property type="entry name" value="ARM-like"/>
</dbReference>
<evidence type="ECO:0000313" key="6">
    <source>
        <dbReference type="EMBL" id="KAJ8600284.1"/>
    </source>
</evidence>
<accession>A0AAD7XJB8</accession>
<dbReference type="SUPFAM" id="SSF143800">
    <property type="entry name" value="L28p-like"/>
    <property type="match status" value="1"/>
</dbReference>
<feature type="compositionally biased region" description="Acidic residues" evidence="5">
    <location>
        <begin position="1405"/>
        <end position="1414"/>
    </location>
</feature>
<evidence type="ECO:0000256" key="1">
    <source>
        <dbReference type="ARBA" id="ARBA00008760"/>
    </source>
</evidence>
<dbReference type="Pfam" id="PF00830">
    <property type="entry name" value="Ribosomal_L28"/>
    <property type="match status" value="1"/>
</dbReference>
<evidence type="ECO:0000313" key="7">
    <source>
        <dbReference type="Proteomes" id="UP001230188"/>
    </source>
</evidence>
<proteinExistence type="inferred from homology"/>
<evidence type="ECO:0000256" key="5">
    <source>
        <dbReference type="SAM" id="MobiDB-lite"/>
    </source>
</evidence>
<feature type="region of interest" description="Disordered" evidence="5">
    <location>
        <begin position="1396"/>
        <end position="1433"/>
    </location>
</feature>
<dbReference type="PANTHER" id="PTHR13528">
    <property type="entry name" value="39S RIBOSOMAL PROTEIN L28, MITOCHONDRIAL"/>
    <property type="match status" value="1"/>
</dbReference>
<dbReference type="PANTHER" id="PTHR13528:SF2">
    <property type="entry name" value="LARGE RIBOSOMAL SUBUNIT PROTEIN BL28M"/>
    <property type="match status" value="1"/>
</dbReference>
<reference evidence="6" key="1">
    <citation type="submission" date="2023-01" db="EMBL/GenBank/DDBJ databases">
        <title>Metagenome sequencing of chrysophaentin producing Chrysophaeum taylorii.</title>
        <authorList>
            <person name="Davison J."/>
            <person name="Bewley C."/>
        </authorList>
    </citation>
    <scope>NUCLEOTIDE SEQUENCE</scope>
    <source>
        <strain evidence="6">NIES-1699</strain>
    </source>
</reference>
<feature type="region of interest" description="Disordered" evidence="5">
    <location>
        <begin position="1335"/>
        <end position="1360"/>
    </location>
</feature>